<reference evidence="1 2" key="1">
    <citation type="submission" date="2021-05" db="EMBL/GenBank/DDBJ databases">
        <title>The draft genome of Geobacter pelophilus DSM 12255.</title>
        <authorList>
            <person name="Xu Z."/>
            <person name="Masuda Y."/>
            <person name="Itoh H."/>
            <person name="Senoo K."/>
        </authorList>
    </citation>
    <scope>NUCLEOTIDE SEQUENCE [LARGE SCALE GENOMIC DNA]</scope>
    <source>
        <strain evidence="1 2">DSM 12255</strain>
    </source>
</reference>
<accession>A0AAW4L7I4</accession>
<gene>
    <name evidence="1" type="ORF">KI809_11920</name>
</gene>
<dbReference type="EMBL" id="JAHCVJ010000004">
    <property type="protein sequence ID" value="MBT0665003.1"/>
    <property type="molecule type" value="Genomic_DNA"/>
</dbReference>
<dbReference type="AlphaFoldDB" id="A0AAW4L7I4"/>
<evidence type="ECO:0000313" key="2">
    <source>
        <dbReference type="Proteomes" id="UP000811899"/>
    </source>
</evidence>
<dbReference type="InterPro" id="IPR015421">
    <property type="entry name" value="PyrdxlP-dep_Trfase_major"/>
</dbReference>
<keyword evidence="2" id="KW-1185">Reference proteome</keyword>
<dbReference type="Gene3D" id="3.40.640.10">
    <property type="entry name" value="Type I PLP-dependent aspartate aminotransferase-like (Major domain)"/>
    <property type="match status" value="1"/>
</dbReference>
<protein>
    <submittedName>
        <fullName evidence="1">Uncharacterized protein</fullName>
    </submittedName>
</protein>
<dbReference type="Proteomes" id="UP000811899">
    <property type="component" value="Unassembled WGS sequence"/>
</dbReference>
<sequence>MTTTTLLPCINSFTGRSGIKILSPALRLSYMVLPRSLLATFHGHYQDYSLAVSLMEQRT</sequence>
<proteinExistence type="predicted"/>
<evidence type="ECO:0000313" key="1">
    <source>
        <dbReference type="EMBL" id="MBT0665003.1"/>
    </source>
</evidence>
<comment type="caution">
    <text evidence="1">The sequence shown here is derived from an EMBL/GenBank/DDBJ whole genome shotgun (WGS) entry which is preliminary data.</text>
</comment>
<dbReference type="RefSeq" id="WP_214171770.1">
    <property type="nucleotide sequence ID" value="NZ_JAHCVJ010000004.1"/>
</dbReference>
<organism evidence="1 2">
    <name type="scientific">Geoanaerobacter pelophilus</name>
    <dbReference type="NCBI Taxonomy" id="60036"/>
    <lineage>
        <taxon>Bacteria</taxon>
        <taxon>Pseudomonadati</taxon>
        <taxon>Thermodesulfobacteriota</taxon>
        <taxon>Desulfuromonadia</taxon>
        <taxon>Geobacterales</taxon>
        <taxon>Geobacteraceae</taxon>
        <taxon>Geoanaerobacter</taxon>
    </lineage>
</organism>
<name>A0AAW4L7I4_9BACT</name>